<name>A0AAU1ZZX8_9ACTN</name>
<protein>
    <submittedName>
        <fullName evidence="1">Uncharacterized protein</fullName>
    </submittedName>
</protein>
<dbReference type="EMBL" id="CP108222">
    <property type="protein sequence ID" value="WTT17699.1"/>
    <property type="molecule type" value="Genomic_DNA"/>
</dbReference>
<accession>A0AAU1ZZX8</accession>
<dbReference type="AlphaFoldDB" id="A0AAU1ZZX8"/>
<gene>
    <name evidence="1" type="ORF">OHA22_20235</name>
</gene>
<proteinExistence type="predicted"/>
<evidence type="ECO:0000313" key="1">
    <source>
        <dbReference type="EMBL" id="WTT17699.1"/>
    </source>
</evidence>
<sequence length="159" mass="17340">MSAAITNVKASGAEGVESLIAEFEAKREGADETLIEFIDHVVPVIREFGDAAAFANWFLAAVEERREKARGQGATAICDVYPDWCEERGPHCDHSRHYEGLVCYGTTHLCGSQLTLYVEENDFTPGEASAKAAELRDIADRIEIMAKAGGDQAAQEHQP</sequence>
<organism evidence="1">
    <name type="scientific">Streptomyces sp. NBC_00093</name>
    <dbReference type="NCBI Taxonomy" id="2975649"/>
    <lineage>
        <taxon>Bacteria</taxon>
        <taxon>Bacillati</taxon>
        <taxon>Actinomycetota</taxon>
        <taxon>Actinomycetes</taxon>
        <taxon>Kitasatosporales</taxon>
        <taxon>Streptomycetaceae</taxon>
        <taxon>Streptomyces</taxon>
    </lineage>
</organism>
<reference evidence="1" key="1">
    <citation type="submission" date="2022-10" db="EMBL/GenBank/DDBJ databases">
        <title>The complete genomes of actinobacterial strains from the NBC collection.</title>
        <authorList>
            <person name="Joergensen T.S."/>
            <person name="Alvarez Arevalo M."/>
            <person name="Sterndorff E.B."/>
            <person name="Faurdal D."/>
            <person name="Vuksanovic O."/>
            <person name="Mourched A.-S."/>
            <person name="Charusanti P."/>
            <person name="Shaw S."/>
            <person name="Blin K."/>
            <person name="Weber T."/>
        </authorList>
    </citation>
    <scope>NUCLEOTIDE SEQUENCE</scope>
    <source>
        <strain evidence="1">NBC_00093</strain>
    </source>
</reference>